<evidence type="ECO:0000256" key="1">
    <source>
        <dbReference type="ARBA" id="ARBA00005662"/>
    </source>
</evidence>
<keyword evidence="4" id="KW-1133">Transmembrane helix</keyword>
<accession>A0ABR7PCS6</accession>
<keyword evidence="7" id="KW-1185">Reference proteome</keyword>
<dbReference type="PANTHER" id="PTHR33393">
    <property type="entry name" value="POLYGLUTAMINE SYNTHESIS ACCESSORY PROTEIN RV0574C-RELATED"/>
    <property type="match status" value="1"/>
</dbReference>
<name>A0ABR7PCS6_9FIRM</name>
<evidence type="ECO:0000259" key="5">
    <source>
        <dbReference type="SMART" id="SM00854"/>
    </source>
</evidence>
<keyword evidence="2" id="KW-0175">Coiled coil</keyword>
<dbReference type="PANTHER" id="PTHR33393:SF12">
    <property type="entry name" value="CAPSULE BIOSYNTHESIS PROTEIN CAPA"/>
    <property type="match status" value="1"/>
</dbReference>
<feature type="compositionally biased region" description="Basic residues" evidence="3">
    <location>
        <begin position="14"/>
        <end position="24"/>
    </location>
</feature>
<dbReference type="SMART" id="SM00854">
    <property type="entry name" value="PGA_cap"/>
    <property type="match status" value="1"/>
</dbReference>
<dbReference type="CDD" id="cd07381">
    <property type="entry name" value="MPP_CapA"/>
    <property type="match status" value="1"/>
</dbReference>
<sequence>MNQEERARLEERQRQKKIRERRRKKQVRRQKMLLAGIIMIIVIITAGVNIVKNNRKKAEQAAVTKAKQEKLAKQKQEELEKENTLSMIAVGDNLYHDAILEEGKTDSGAWNFDFLYQNVKKEIEEADLSAVNQETVFVNNHDEVAGYPEFASPLEGGDALIKAGFNIVTQASNHAYDKGKAGILNSVTFWRTSHPNVTLLGIHKDQQDEERNRIQVVEKKNFKIAMMNYTFGLNEATPLPEDESYSIDVFDEEQVAKDIETAKSESDVVIVFLHTGVEDTTDIDEDTENRIDFLASQGVDITICSHPHVIRAFGMKERADGGQMLVYYSLGNFVSTQEAIPELLEGMAKFTLKKDLDTGKVTVSDYSMQPLVMHYDTGKTNCAVYKLSDYTEELAKAHGIHEYSEEEFTLESIQEFFAPFLTPQTFASGSQKNSD</sequence>
<dbReference type="SUPFAM" id="SSF56300">
    <property type="entry name" value="Metallo-dependent phosphatases"/>
    <property type="match status" value="1"/>
</dbReference>
<evidence type="ECO:0000256" key="2">
    <source>
        <dbReference type="SAM" id="Coils"/>
    </source>
</evidence>
<feature type="compositionally biased region" description="Basic and acidic residues" evidence="3">
    <location>
        <begin position="1"/>
        <end position="13"/>
    </location>
</feature>
<evidence type="ECO:0000256" key="3">
    <source>
        <dbReference type="SAM" id="MobiDB-lite"/>
    </source>
</evidence>
<gene>
    <name evidence="6" type="ORF">H8712_11490</name>
</gene>
<dbReference type="Proteomes" id="UP000661649">
    <property type="component" value="Unassembled WGS sequence"/>
</dbReference>
<dbReference type="InterPro" id="IPR029052">
    <property type="entry name" value="Metallo-depent_PP-like"/>
</dbReference>
<dbReference type="Gene3D" id="3.60.21.10">
    <property type="match status" value="1"/>
</dbReference>
<keyword evidence="4" id="KW-0472">Membrane</keyword>
<feature type="region of interest" description="Disordered" evidence="3">
    <location>
        <begin position="1"/>
        <end position="24"/>
    </location>
</feature>
<comment type="caution">
    <text evidence="6">The sequence shown here is derived from an EMBL/GenBank/DDBJ whole genome shotgun (WGS) entry which is preliminary data.</text>
</comment>
<keyword evidence="4" id="KW-0812">Transmembrane</keyword>
<dbReference type="InterPro" id="IPR019079">
    <property type="entry name" value="Capsule_synth_CapA"/>
</dbReference>
<reference evidence="6 7" key="1">
    <citation type="submission" date="2020-08" db="EMBL/GenBank/DDBJ databases">
        <title>Genome public.</title>
        <authorList>
            <person name="Liu C."/>
            <person name="Sun Q."/>
        </authorList>
    </citation>
    <scope>NUCLEOTIDE SEQUENCE [LARGE SCALE GENOMIC DNA]</scope>
    <source>
        <strain evidence="6 7">3_YM_SP_D4_24.mj</strain>
    </source>
</reference>
<feature type="domain" description="Capsule synthesis protein CapA" evidence="5">
    <location>
        <begin position="86"/>
        <end position="337"/>
    </location>
</feature>
<organism evidence="6 7">
    <name type="scientific">Blautia stercoris</name>
    <dbReference type="NCBI Taxonomy" id="871664"/>
    <lineage>
        <taxon>Bacteria</taxon>
        <taxon>Bacillati</taxon>
        <taxon>Bacillota</taxon>
        <taxon>Clostridia</taxon>
        <taxon>Lachnospirales</taxon>
        <taxon>Lachnospiraceae</taxon>
        <taxon>Blautia</taxon>
    </lineage>
</organism>
<evidence type="ECO:0000256" key="4">
    <source>
        <dbReference type="SAM" id="Phobius"/>
    </source>
</evidence>
<dbReference type="Pfam" id="PF09587">
    <property type="entry name" value="PGA_cap"/>
    <property type="match status" value="1"/>
</dbReference>
<protein>
    <submittedName>
        <fullName evidence="6">CapA family protein</fullName>
    </submittedName>
</protein>
<proteinExistence type="inferred from homology"/>
<dbReference type="EMBL" id="JACRTP010000004">
    <property type="protein sequence ID" value="MBC8629228.1"/>
    <property type="molecule type" value="Genomic_DNA"/>
</dbReference>
<dbReference type="InterPro" id="IPR052169">
    <property type="entry name" value="CW_Biosynth-Accessory"/>
</dbReference>
<dbReference type="RefSeq" id="WP_117456966.1">
    <property type="nucleotide sequence ID" value="NZ_JACRTP010000004.1"/>
</dbReference>
<comment type="similarity">
    <text evidence="1">Belongs to the CapA family.</text>
</comment>
<feature type="coiled-coil region" evidence="2">
    <location>
        <begin position="58"/>
        <end position="85"/>
    </location>
</feature>
<evidence type="ECO:0000313" key="6">
    <source>
        <dbReference type="EMBL" id="MBC8629228.1"/>
    </source>
</evidence>
<evidence type="ECO:0000313" key="7">
    <source>
        <dbReference type="Proteomes" id="UP000661649"/>
    </source>
</evidence>
<feature type="transmembrane region" description="Helical" evidence="4">
    <location>
        <begin position="32"/>
        <end position="51"/>
    </location>
</feature>